<evidence type="ECO:0000313" key="1">
    <source>
        <dbReference type="EMBL" id="MFC6095623.1"/>
    </source>
</evidence>
<organism evidence="1 2">
    <name type="scientific">Flavobacterium qiangtangense</name>
    <dbReference type="NCBI Taxonomy" id="1442595"/>
    <lineage>
        <taxon>Bacteria</taxon>
        <taxon>Pseudomonadati</taxon>
        <taxon>Bacteroidota</taxon>
        <taxon>Flavobacteriia</taxon>
        <taxon>Flavobacteriales</taxon>
        <taxon>Flavobacteriaceae</taxon>
        <taxon>Flavobacterium</taxon>
    </lineage>
</organism>
<dbReference type="RefSeq" id="WP_379790279.1">
    <property type="nucleotide sequence ID" value="NZ_JBHSQB010000004.1"/>
</dbReference>
<name>A0ABW1PJ21_9FLAO</name>
<dbReference type="Proteomes" id="UP001596287">
    <property type="component" value="Unassembled WGS sequence"/>
</dbReference>
<keyword evidence="2" id="KW-1185">Reference proteome</keyword>
<comment type="caution">
    <text evidence="1">The sequence shown here is derived from an EMBL/GenBank/DDBJ whole genome shotgun (WGS) entry which is preliminary data.</text>
</comment>
<dbReference type="EMBL" id="JBHSQB010000004">
    <property type="protein sequence ID" value="MFC6095623.1"/>
    <property type="molecule type" value="Genomic_DNA"/>
</dbReference>
<accession>A0ABW1PJ21</accession>
<sequence>METNKRKDLLTGEEFIPKKVSQQFATPQNRIKFYNRKASLEKQKRAIYDKPLLTNYRILLDMMENKTSVIYKKDFMLGKGFDFRIFNHFMPISGINYPSINEFTLIIEKDNPDIKIIKND</sequence>
<proteinExistence type="predicted"/>
<reference evidence="2" key="1">
    <citation type="journal article" date="2019" name="Int. J. Syst. Evol. Microbiol.">
        <title>The Global Catalogue of Microorganisms (GCM) 10K type strain sequencing project: providing services to taxonomists for standard genome sequencing and annotation.</title>
        <authorList>
            <consortium name="The Broad Institute Genomics Platform"/>
            <consortium name="The Broad Institute Genome Sequencing Center for Infectious Disease"/>
            <person name="Wu L."/>
            <person name="Ma J."/>
        </authorList>
    </citation>
    <scope>NUCLEOTIDE SEQUENCE [LARGE SCALE GENOMIC DNA]</scope>
    <source>
        <strain evidence="2">CCUG 49679</strain>
    </source>
</reference>
<protein>
    <submittedName>
        <fullName evidence="1">Uncharacterized protein</fullName>
    </submittedName>
</protein>
<gene>
    <name evidence="1" type="ORF">ACFPVY_03105</name>
</gene>
<evidence type="ECO:0000313" key="2">
    <source>
        <dbReference type="Proteomes" id="UP001596287"/>
    </source>
</evidence>